<proteinExistence type="predicted"/>
<sequence>MQPSGESNGQGAGVSLSKVTLTKSAPQVSLEKSAARGVLRVNLNWTARPPQQQAPASGGWLKKLQSALAPQPGIDLDLGCLWEFSDGSKGVVQALGNAFTARTADGRVVISLDGDDRSGASVGGENLSIDLAHLDAVRRILVFALIYEGVPNWEQARAVTTVSPADGPAIEVLLDEADPAARVCGVALLENTGGQLSVRREVRYVRGGQDLLDQAYGWGLEWAPGRK</sequence>
<dbReference type="OrthoDB" id="2079357at2"/>
<dbReference type="InterPro" id="IPR003325">
    <property type="entry name" value="TerD"/>
</dbReference>
<evidence type="ECO:0000313" key="1">
    <source>
        <dbReference type="EMBL" id="AXI76550.1"/>
    </source>
</evidence>
<dbReference type="Proteomes" id="UP000249340">
    <property type="component" value="Chromosome"/>
</dbReference>
<name>A0A345SS45_9ACTN</name>
<dbReference type="CDD" id="cd06974">
    <property type="entry name" value="TerD_like"/>
    <property type="match status" value="1"/>
</dbReference>
<accession>A0A345SS45</accession>
<keyword evidence="2" id="KW-1185">Reference proteome</keyword>
<dbReference type="AlphaFoldDB" id="A0A345SS45"/>
<dbReference type="KEGG" id="stri:C7M71_002745"/>
<protein>
    <submittedName>
        <fullName evidence="1">Tellurium resistance protein</fullName>
    </submittedName>
</protein>
<evidence type="ECO:0000313" key="2">
    <source>
        <dbReference type="Proteomes" id="UP000249340"/>
    </source>
</evidence>
<gene>
    <name evidence="1" type="ORF">C7M71_002745</name>
</gene>
<dbReference type="EMBL" id="CP031264">
    <property type="protein sequence ID" value="AXI76550.1"/>
    <property type="molecule type" value="Genomic_DNA"/>
</dbReference>
<reference evidence="2" key="1">
    <citation type="submission" date="2018-07" db="EMBL/GenBank/DDBJ databases">
        <title>Streptacidiphilus bronchialis DSM 106435 chromosome.</title>
        <authorList>
            <person name="Batra D."/>
            <person name="Gulvik C.A."/>
        </authorList>
    </citation>
    <scope>NUCLEOTIDE SEQUENCE [LARGE SCALE GENOMIC DNA]</scope>
    <source>
        <strain evidence="2">DSM 106435</strain>
    </source>
</reference>
<organism evidence="1 2">
    <name type="scientific">Peterkaempfera bronchialis</name>
    <dbReference type="NCBI Taxonomy" id="2126346"/>
    <lineage>
        <taxon>Bacteria</taxon>
        <taxon>Bacillati</taxon>
        <taxon>Actinomycetota</taxon>
        <taxon>Actinomycetes</taxon>
        <taxon>Kitasatosporales</taxon>
        <taxon>Streptomycetaceae</taxon>
        <taxon>Peterkaempfera</taxon>
    </lineage>
</organism>
<dbReference type="Gene3D" id="2.60.60.30">
    <property type="entry name" value="sav2460 like domains"/>
    <property type="match status" value="1"/>
</dbReference>